<sequence>MSKLDVDDLGGGELAVSGETLENVQTIESWAAAKGTPTWLVAALKVRQHWAIGKLVSEHEYDAAAKAAAEMTIGRT</sequence>
<reference evidence="1 2" key="1">
    <citation type="submission" date="2021-12" db="EMBL/GenBank/DDBJ databases">
        <title>Discovery of the Pendulisporaceae a myxobacterial family with distinct sporulation behavior and unique specialized metabolism.</title>
        <authorList>
            <person name="Garcia R."/>
            <person name="Popoff A."/>
            <person name="Bader C.D."/>
            <person name="Loehr J."/>
            <person name="Walesch S."/>
            <person name="Walt C."/>
            <person name="Boldt J."/>
            <person name="Bunk B."/>
            <person name="Haeckl F.J.F.P.J."/>
            <person name="Gunesch A.P."/>
            <person name="Birkelbach J."/>
            <person name="Nuebel U."/>
            <person name="Pietschmann T."/>
            <person name="Bach T."/>
            <person name="Mueller R."/>
        </authorList>
    </citation>
    <scope>NUCLEOTIDE SEQUENCE [LARGE SCALE GENOMIC DNA]</scope>
    <source>
        <strain evidence="1 2">MSr12523</strain>
    </source>
</reference>
<accession>A0ABZ2K7C8</accession>
<evidence type="ECO:0000313" key="2">
    <source>
        <dbReference type="Proteomes" id="UP001379533"/>
    </source>
</evidence>
<keyword evidence="2" id="KW-1185">Reference proteome</keyword>
<evidence type="ECO:0000313" key="1">
    <source>
        <dbReference type="EMBL" id="WXA94574.1"/>
    </source>
</evidence>
<name>A0ABZ2K7C8_9BACT</name>
<dbReference type="EMBL" id="CP089982">
    <property type="protein sequence ID" value="WXA94574.1"/>
    <property type="molecule type" value="Genomic_DNA"/>
</dbReference>
<proteinExistence type="predicted"/>
<gene>
    <name evidence="1" type="ORF">LZC95_50180</name>
</gene>
<organism evidence="1 2">
    <name type="scientific">Pendulispora brunnea</name>
    <dbReference type="NCBI Taxonomy" id="2905690"/>
    <lineage>
        <taxon>Bacteria</taxon>
        <taxon>Pseudomonadati</taxon>
        <taxon>Myxococcota</taxon>
        <taxon>Myxococcia</taxon>
        <taxon>Myxococcales</taxon>
        <taxon>Sorangiineae</taxon>
        <taxon>Pendulisporaceae</taxon>
        <taxon>Pendulispora</taxon>
    </lineage>
</organism>
<protein>
    <submittedName>
        <fullName evidence="1">Uncharacterized protein</fullName>
    </submittedName>
</protein>
<dbReference type="RefSeq" id="WP_394845184.1">
    <property type="nucleotide sequence ID" value="NZ_CP089982.1"/>
</dbReference>
<dbReference type="Proteomes" id="UP001379533">
    <property type="component" value="Chromosome"/>
</dbReference>